<protein>
    <submittedName>
        <fullName evidence="2">Uncharacterized protein</fullName>
    </submittedName>
</protein>
<evidence type="ECO:0000256" key="1">
    <source>
        <dbReference type="SAM" id="MobiDB-lite"/>
    </source>
</evidence>
<gene>
    <name evidence="2" type="ORF">LY89DRAFT_781373</name>
</gene>
<feature type="region of interest" description="Disordered" evidence="1">
    <location>
        <begin position="101"/>
        <end position="120"/>
    </location>
</feature>
<dbReference type="EMBL" id="KQ947413">
    <property type="protein sequence ID" value="KUJ18302.1"/>
    <property type="molecule type" value="Genomic_DNA"/>
</dbReference>
<dbReference type="InParanoid" id="A0A194XEV8"/>
<dbReference type="KEGG" id="psco:LY89DRAFT_781373"/>
<dbReference type="Proteomes" id="UP000070700">
    <property type="component" value="Unassembled WGS sequence"/>
</dbReference>
<dbReference type="PANTHER" id="PTHR37540">
    <property type="entry name" value="TRANSCRIPTION FACTOR (ACR-2), PUTATIVE-RELATED-RELATED"/>
    <property type="match status" value="1"/>
</dbReference>
<organism evidence="2 3">
    <name type="scientific">Mollisia scopiformis</name>
    <name type="common">Conifer needle endophyte fungus</name>
    <name type="synonym">Phialocephala scopiformis</name>
    <dbReference type="NCBI Taxonomy" id="149040"/>
    <lineage>
        <taxon>Eukaryota</taxon>
        <taxon>Fungi</taxon>
        <taxon>Dikarya</taxon>
        <taxon>Ascomycota</taxon>
        <taxon>Pezizomycotina</taxon>
        <taxon>Leotiomycetes</taxon>
        <taxon>Helotiales</taxon>
        <taxon>Mollisiaceae</taxon>
        <taxon>Mollisia</taxon>
    </lineage>
</organism>
<proteinExistence type="predicted"/>
<dbReference type="PANTHER" id="PTHR37540:SF5">
    <property type="entry name" value="TRANSCRIPTION FACTOR DOMAIN-CONTAINING PROTEIN"/>
    <property type="match status" value="1"/>
</dbReference>
<accession>A0A194XEV8</accession>
<dbReference type="GeneID" id="28832204"/>
<name>A0A194XEV8_MOLSC</name>
<evidence type="ECO:0000313" key="2">
    <source>
        <dbReference type="EMBL" id="KUJ18302.1"/>
    </source>
</evidence>
<keyword evidence="3" id="KW-1185">Reference proteome</keyword>
<dbReference type="AlphaFoldDB" id="A0A194XEV8"/>
<reference evidence="2 3" key="1">
    <citation type="submission" date="2015-10" db="EMBL/GenBank/DDBJ databases">
        <title>Full genome of DAOMC 229536 Phialocephala scopiformis, a fungal endophyte of spruce producing the potent anti-insectan compound rugulosin.</title>
        <authorList>
            <consortium name="DOE Joint Genome Institute"/>
            <person name="Walker A.K."/>
            <person name="Frasz S.L."/>
            <person name="Seifert K.A."/>
            <person name="Miller J.D."/>
            <person name="Mondo S.J."/>
            <person name="Labutti K."/>
            <person name="Lipzen A."/>
            <person name="Dockter R."/>
            <person name="Kennedy M."/>
            <person name="Grigoriev I.V."/>
            <person name="Spatafora J.W."/>
        </authorList>
    </citation>
    <scope>NUCLEOTIDE SEQUENCE [LARGE SCALE GENOMIC DNA]</scope>
    <source>
        <strain evidence="2 3">CBS 120377</strain>
    </source>
</reference>
<evidence type="ECO:0000313" key="3">
    <source>
        <dbReference type="Proteomes" id="UP000070700"/>
    </source>
</evidence>
<sequence length="526" mass="59316">MENLITFHLDGPVVMIHKGWQTRDLQLDITKPTKKADSTKTSVHEPLTAPRDIPKRRYAFVNSTKPGRGRDSEERKRIRRHVRNEFVRLNGRKADHKDGKALGRVAGTTPSPTAMENRPTETLPVSAPMLLGYATETCSYPIDMSQETHALLSHYLTYASKRMFPIESRLKSNPFRSPEWLHFAVTDSAMFHAVLYSAAVYLALVAGKRESKETIYHQNRTVEILRQRLGDSDGCIADSTLGATSCLAIGEAISGNENLWRLHMKGLKNMMLSRRSLSSLSPLMMSKLRRSDITGAIDYATAPLLQFERHTAEPTWSIIPKSPLEDIKFELSNVLTRAEVDPEIINTMVELAYFTQVISLANSRTDIFLNPTTFSEDLYWIEHSLLSISKPNSEERTINRACRLGALLYLKGILQEFPHSATGASILTNRLRDSLDEVYMTEDNVHLLAWLAMIGAMTAKNGDRTWFIIYSNQSTLLGGIQRSDGALLMSRYLDLKTAFGSALDKTWNEILRNRSLVDFSESHPRG</sequence>
<dbReference type="RefSeq" id="XP_018072657.1">
    <property type="nucleotide sequence ID" value="XM_018222478.1"/>
</dbReference>
<dbReference type="Pfam" id="PF11951">
    <property type="entry name" value="Fungal_trans_2"/>
    <property type="match status" value="1"/>
</dbReference>
<dbReference type="InterPro" id="IPR021858">
    <property type="entry name" value="Fun_TF"/>
</dbReference>
<dbReference type="OrthoDB" id="4158087at2759"/>